<feature type="compositionally biased region" description="Basic and acidic residues" evidence="1">
    <location>
        <begin position="187"/>
        <end position="201"/>
    </location>
</feature>
<feature type="compositionally biased region" description="Low complexity" evidence="1">
    <location>
        <begin position="77"/>
        <end position="89"/>
    </location>
</feature>
<dbReference type="EMBL" id="KB008048">
    <property type="protein sequence ID" value="ELR14649.1"/>
    <property type="molecule type" value="Genomic_DNA"/>
</dbReference>
<organism evidence="2 3">
    <name type="scientific">Acanthamoeba castellanii (strain ATCC 30010 / Neff)</name>
    <dbReference type="NCBI Taxonomy" id="1257118"/>
    <lineage>
        <taxon>Eukaryota</taxon>
        <taxon>Amoebozoa</taxon>
        <taxon>Discosea</taxon>
        <taxon>Longamoebia</taxon>
        <taxon>Centramoebida</taxon>
        <taxon>Acanthamoebidae</taxon>
        <taxon>Acanthamoeba</taxon>
    </lineage>
</organism>
<reference evidence="2 3" key="1">
    <citation type="journal article" date="2013" name="Genome Biol.">
        <title>Genome of Acanthamoeba castellanii highlights extensive lateral gene transfer and early evolution of tyrosine kinase signaling.</title>
        <authorList>
            <person name="Clarke M."/>
            <person name="Lohan A.J."/>
            <person name="Liu B."/>
            <person name="Lagkouvardos I."/>
            <person name="Roy S."/>
            <person name="Zafar N."/>
            <person name="Bertelli C."/>
            <person name="Schilde C."/>
            <person name="Kianianmomeni A."/>
            <person name="Burglin T.R."/>
            <person name="Frech C."/>
            <person name="Turcotte B."/>
            <person name="Kopec K.O."/>
            <person name="Synnott J.M."/>
            <person name="Choo C."/>
            <person name="Paponov I."/>
            <person name="Finkler A."/>
            <person name="Soon Heng Tan C."/>
            <person name="Hutchins A.P."/>
            <person name="Weinmeier T."/>
            <person name="Rattei T."/>
            <person name="Chu J.S."/>
            <person name="Gimenez G."/>
            <person name="Irimia M."/>
            <person name="Rigden D.J."/>
            <person name="Fitzpatrick D.A."/>
            <person name="Lorenzo-Morales J."/>
            <person name="Bateman A."/>
            <person name="Chiu C.H."/>
            <person name="Tang P."/>
            <person name="Hegemann P."/>
            <person name="Fromm H."/>
            <person name="Raoult D."/>
            <person name="Greub G."/>
            <person name="Miranda-Saavedra D."/>
            <person name="Chen N."/>
            <person name="Nash P."/>
            <person name="Ginger M.L."/>
            <person name="Horn M."/>
            <person name="Schaap P."/>
            <person name="Caler L."/>
            <person name="Loftus B."/>
        </authorList>
    </citation>
    <scope>NUCLEOTIDE SEQUENCE [LARGE SCALE GENOMIC DNA]</scope>
    <source>
        <strain evidence="2 3">Neff</strain>
    </source>
</reference>
<feature type="compositionally biased region" description="Low complexity" evidence="1">
    <location>
        <begin position="24"/>
        <end position="33"/>
    </location>
</feature>
<dbReference type="KEGG" id="acan:ACA1_066900"/>
<name>L8GNT4_ACACF</name>
<dbReference type="AlphaFoldDB" id="L8GNT4"/>
<feature type="compositionally biased region" description="Basic and acidic residues" evidence="1">
    <location>
        <begin position="1"/>
        <end position="14"/>
    </location>
</feature>
<keyword evidence="3" id="KW-1185">Reference proteome</keyword>
<feature type="region of interest" description="Disordered" evidence="1">
    <location>
        <begin position="1"/>
        <end position="269"/>
    </location>
</feature>
<accession>L8GNT4</accession>
<evidence type="ECO:0000256" key="1">
    <source>
        <dbReference type="SAM" id="MobiDB-lite"/>
    </source>
</evidence>
<gene>
    <name evidence="2" type="ORF">ACA1_066900</name>
</gene>
<evidence type="ECO:0000313" key="3">
    <source>
        <dbReference type="Proteomes" id="UP000011083"/>
    </source>
</evidence>
<dbReference type="GeneID" id="14915217"/>
<dbReference type="RefSeq" id="XP_004336662.1">
    <property type="nucleotide sequence ID" value="XM_004336614.1"/>
</dbReference>
<dbReference type="VEuPathDB" id="AmoebaDB:ACA1_066900"/>
<protein>
    <submittedName>
        <fullName evidence="2">Uncharacterized protein</fullName>
    </submittedName>
</protein>
<sequence>MKELGDVGGGREEETGAEVKPSSTTNQTITITTGSRGGDGEQLGVQGRRTMRSLVFSAEADIENNERKNKKKKMDSSSKSSASKTTTLKNGEEEEEEDTTATLGSDGKTKKMKVKASRVKSLSSSASALGGRGIDRKQKAKEQLRFDPVDVNNKPAATTTLTTTTLEMNSGGGGSGKKGQQRGVQYSKDDVERTKKEKGKELLSSVSAIGTTVKLGSSQSSGGRGASKKVVPEGDDKKMNNKKALRADEQTPRLRQLQRAILADDPHRV</sequence>
<feature type="compositionally biased region" description="Basic and acidic residues" evidence="1">
    <location>
        <begin position="230"/>
        <end position="252"/>
    </location>
</feature>
<evidence type="ECO:0000313" key="2">
    <source>
        <dbReference type="EMBL" id="ELR14649.1"/>
    </source>
</evidence>
<dbReference type="Proteomes" id="UP000011083">
    <property type="component" value="Unassembled WGS sequence"/>
</dbReference>
<proteinExistence type="predicted"/>
<feature type="compositionally biased region" description="Low complexity" evidence="1">
    <location>
        <begin position="119"/>
        <end position="129"/>
    </location>
</feature>
<feature type="compositionally biased region" description="Basic and acidic residues" evidence="1">
    <location>
        <begin position="133"/>
        <end position="148"/>
    </location>
</feature>
<feature type="non-terminal residue" evidence="2">
    <location>
        <position position="269"/>
    </location>
</feature>